<protein>
    <submittedName>
        <fullName evidence="1">Uncharacterized protein</fullName>
    </submittedName>
</protein>
<dbReference type="EMBL" id="MCFL01000052">
    <property type="protein sequence ID" value="ORZ31998.1"/>
    <property type="molecule type" value="Genomic_DNA"/>
</dbReference>
<proteinExistence type="predicted"/>
<name>A0A1Y2HBP8_9FUNG</name>
<accession>A0A1Y2HBP8</accession>
<gene>
    <name evidence="1" type="ORF">BCR44DRAFT_1256194</name>
</gene>
<sequence length="109" mass="12223">MAAFPVSQVVEECVPFLYQANVHQRLRHLLPVGQAAQHQATKQAKTVSWLPQSMHPSSLSLPRPGHRPPVMSRTPWLVVVPRCCVATLGKTWEVFAPNPFPVPELDYPH</sequence>
<keyword evidence="2" id="KW-1185">Reference proteome</keyword>
<dbReference type="AlphaFoldDB" id="A0A1Y2HBP8"/>
<reference evidence="1 2" key="1">
    <citation type="submission" date="2016-07" db="EMBL/GenBank/DDBJ databases">
        <title>Pervasive Adenine N6-methylation of Active Genes in Fungi.</title>
        <authorList>
            <consortium name="DOE Joint Genome Institute"/>
            <person name="Mondo S.J."/>
            <person name="Dannebaum R.O."/>
            <person name="Kuo R.C."/>
            <person name="Labutti K."/>
            <person name="Haridas S."/>
            <person name="Kuo A."/>
            <person name="Salamov A."/>
            <person name="Ahrendt S.R."/>
            <person name="Lipzen A."/>
            <person name="Sullivan W."/>
            <person name="Andreopoulos W.B."/>
            <person name="Clum A."/>
            <person name="Lindquist E."/>
            <person name="Daum C."/>
            <person name="Ramamoorthy G.K."/>
            <person name="Gryganskyi A."/>
            <person name="Culley D."/>
            <person name="Magnuson J.K."/>
            <person name="James T.Y."/>
            <person name="O'Malley M.A."/>
            <person name="Stajich J.E."/>
            <person name="Spatafora J.W."/>
            <person name="Visel A."/>
            <person name="Grigoriev I.V."/>
        </authorList>
    </citation>
    <scope>NUCLEOTIDE SEQUENCE [LARGE SCALE GENOMIC DNA]</scope>
    <source>
        <strain evidence="1 2">PL171</strain>
    </source>
</reference>
<organism evidence="1 2">
    <name type="scientific">Catenaria anguillulae PL171</name>
    <dbReference type="NCBI Taxonomy" id="765915"/>
    <lineage>
        <taxon>Eukaryota</taxon>
        <taxon>Fungi</taxon>
        <taxon>Fungi incertae sedis</taxon>
        <taxon>Blastocladiomycota</taxon>
        <taxon>Blastocladiomycetes</taxon>
        <taxon>Blastocladiales</taxon>
        <taxon>Catenariaceae</taxon>
        <taxon>Catenaria</taxon>
    </lineage>
</organism>
<comment type="caution">
    <text evidence="1">The sequence shown here is derived from an EMBL/GenBank/DDBJ whole genome shotgun (WGS) entry which is preliminary data.</text>
</comment>
<evidence type="ECO:0000313" key="1">
    <source>
        <dbReference type="EMBL" id="ORZ31998.1"/>
    </source>
</evidence>
<evidence type="ECO:0000313" key="2">
    <source>
        <dbReference type="Proteomes" id="UP000193411"/>
    </source>
</evidence>
<dbReference type="Proteomes" id="UP000193411">
    <property type="component" value="Unassembled WGS sequence"/>
</dbReference>